<comment type="caution">
    <text evidence="2">The sequence shown here is derived from an EMBL/GenBank/DDBJ whole genome shotgun (WGS) entry which is preliminary data.</text>
</comment>
<name>S3BCU6_9BURK</name>
<evidence type="ECO:0008006" key="4">
    <source>
        <dbReference type="Google" id="ProtNLM"/>
    </source>
</evidence>
<evidence type="ECO:0000256" key="1">
    <source>
        <dbReference type="SAM" id="MobiDB-lite"/>
    </source>
</evidence>
<reference evidence="2 3" key="1">
    <citation type="submission" date="2013-04" db="EMBL/GenBank/DDBJ databases">
        <title>The Genome Sequence of Sutterella wadsworthensis HGA0223.</title>
        <authorList>
            <consortium name="The Broad Institute Genomics Platform"/>
            <person name="Earl A."/>
            <person name="Ward D."/>
            <person name="Feldgarden M."/>
            <person name="Gevers D."/>
            <person name="Schmidt T.M."/>
            <person name="Dover J."/>
            <person name="Dai D."/>
            <person name="Walker B."/>
            <person name="Young S."/>
            <person name="Zeng Q."/>
            <person name="Gargeya S."/>
            <person name="Fitzgerald M."/>
            <person name="Haas B."/>
            <person name="Abouelleil A."/>
            <person name="Allen A.W."/>
            <person name="Alvarado L."/>
            <person name="Arachchi H.M."/>
            <person name="Berlin A.M."/>
            <person name="Chapman S.B."/>
            <person name="Gainer-Dewar J."/>
            <person name="Goldberg J."/>
            <person name="Griggs A."/>
            <person name="Gujja S."/>
            <person name="Hansen M."/>
            <person name="Howarth C."/>
            <person name="Imamovic A."/>
            <person name="Ireland A."/>
            <person name="Larimer J."/>
            <person name="McCowan C."/>
            <person name="Murphy C."/>
            <person name="Pearson M."/>
            <person name="Poon T.W."/>
            <person name="Priest M."/>
            <person name="Roberts A."/>
            <person name="Saif S."/>
            <person name="Shea T."/>
            <person name="Sisk P."/>
            <person name="Sykes S."/>
            <person name="Wortman J."/>
            <person name="Nusbaum C."/>
            <person name="Birren B."/>
        </authorList>
    </citation>
    <scope>NUCLEOTIDE SEQUENCE [LARGE SCALE GENOMIC DNA]</scope>
    <source>
        <strain evidence="2 3">HGA0223</strain>
    </source>
</reference>
<protein>
    <recommendedName>
        <fullName evidence="4">Helix-turn-helix domain-containing protein</fullName>
    </recommendedName>
</protein>
<evidence type="ECO:0000313" key="3">
    <source>
        <dbReference type="Proteomes" id="UP000014400"/>
    </source>
</evidence>
<dbReference type="AlphaFoldDB" id="S3BCU6"/>
<dbReference type="PATRIC" id="fig|1203554.3.peg.1887"/>
<keyword evidence="3" id="KW-1185">Reference proteome</keyword>
<gene>
    <name evidence="2" type="ORF">HMPREF1476_01803</name>
</gene>
<feature type="region of interest" description="Disordered" evidence="1">
    <location>
        <begin position="1"/>
        <end position="24"/>
    </location>
</feature>
<dbReference type="HOGENOM" id="CLU_157325_0_0_4"/>
<evidence type="ECO:0000313" key="2">
    <source>
        <dbReference type="EMBL" id="EPD98256.1"/>
    </source>
</evidence>
<dbReference type="EMBL" id="ATCF01000026">
    <property type="protein sequence ID" value="EPD98256.1"/>
    <property type="molecule type" value="Genomic_DNA"/>
</dbReference>
<dbReference type="Proteomes" id="UP000014400">
    <property type="component" value="Unassembled WGS sequence"/>
</dbReference>
<dbReference type="eggNOG" id="ENOG5030YH3">
    <property type="taxonomic scope" value="Bacteria"/>
</dbReference>
<dbReference type="Pfam" id="PF13384">
    <property type="entry name" value="HTH_23"/>
    <property type="match status" value="1"/>
</dbReference>
<dbReference type="STRING" id="1203554.HMPREF1476_01803"/>
<accession>S3BCU6</accession>
<proteinExistence type="predicted"/>
<sequence length="133" mass="14773">MSENDLPDELSVSPPGRYRPPGYASADKRRRAIALFEAGIGYTKASRILDLPSTTLRDWAEAWKSGKFSVEISPNLYRYSDAVRTKAIAMRLSGSTWKAIRAATGAPPATVRRWIDAHCAQTKRKPSKPEPLK</sequence>
<organism evidence="2 3">
    <name type="scientific">Sutterella wadsworthensis HGA0223</name>
    <dbReference type="NCBI Taxonomy" id="1203554"/>
    <lineage>
        <taxon>Bacteria</taxon>
        <taxon>Pseudomonadati</taxon>
        <taxon>Pseudomonadota</taxon>
        <taxon>Betaproteobacteria</taxon>
        <taxon>Burkholderiales</taxon>
        <taxon>Sutterellaceae</taxon>
        <taxon>Sutterella</taxon>
    </lineage>
</organism>